<accession>A0ABY0FKA0</accession>
<evidence type="ECO:0000256" key="5">
    <source>
        <dbReference type="ARBA" id="ARBA00022777"/>
    </source>
</evidence>
<dbReference type="InterPro" id="IPR036890">
    <property type="entry name" value="HATPase_C_sf"/>
</dbReference>
<dbReference type="EC" id="2.7.13.3" evidence="2"/>
<evidence type="ECO:0000313" key="9">
    <source>
        <dbReference type="EMBL" id="RYC72440.1"/>
    </source>
</evidence>
<dbReference type="PROSITE" id="PS50109">
    <property type="entry name" value="HIS_KIN"/>
    <property type="match status" value="1"/>
</dbReference>
<dbReference type="Proteomes" id="UP001190925">
    <property type="component" value="Unassembled WGS sequence"/>
</dbReference>
<evidence type="ECO:0000256" key="1">
    <source>
        <dbReference type="ARBA" id="ARBA00000085"/>
    </source>
</evidence>
<dbReference type="GO" id="GO:0004673">
    <property type="term" value="F:protein histidine kinase activity"/>
    <property type="evidence" value="ECO:0007669"/>
    <property type="project" value="UniProtKB-EC"/>
</dbReference>
<keyword evidence="3 9" id="KW-0808">Transferase</keyword>
<gene>
    <name evidence="9" type="primary">resE_1</name>
    <name evidence="9" type="ORF">G6CMJM_00538</name>
</gene>
<proteinExistence type="predicted"/>
<evidence type="ECO:0000313" key="10">
    <source>
        <dbReference type="Proteomes" id="UP001190925"/>
    </source>
</evidence>
<keyword evidence="10" id="KW-1185">Reference proteome</keyword>
<comment type="catalytic activity">
    <reaction evidence="1">
        <text>ATP + protein L-histidine = ADP + protein N-phospho-L-histidine.</text>
        <dbReference type="EC" id="2.7.13.3"/>
    </reaction>
</comment>
<dbReference type="Pfam" id="PF02518">
    <property type="entry name" value="HATPase_c"/>
    <property type="match status" value="1"/>
</dbReference>
<dbReference type="Gene3D" id="1.10.287.130">
    <property type="match status" value="1"/>
</dbReference>
<evidence type="ECO:0000256" key="6">
    <source>
        <dbReference type="ARBA" id="ARBA00022840"/>
    </source>
</evidence>
<keyword evidence="5 9" id="KW-0418">Kinase</keyword>
<evidence type="ECO:0000256" key="3">
    <source>
        <dbReference type="ARBA" id="ARBA00022679"/>
    </source>
</evidence>
<dbReference type="RefSeq" id="WP_129718934.1">
    <property type="nucleotide sequence ID" value="NZ_PRLK01000008.1"/>
</dbReference>
<evidence type="ECO:0000256" key="2">
    <source>
        <dbReference type="ARBA" id="ARBA00012438"/>
    </source>
</evidence>
<feature type="domain" description="Histidine kinase" evidence="8">
    <location>
        <begin position="18"/>
        <end position="234"/>
    </location>
</feature>
<keyword evidence="7" id="KW-0902">Two-component regulatory system</keyword>
<dbReference type="PANTHER" id="PTHR42878">
    <property type="entry name" value="TWO-COMPONENT HISTIDINE KINASE"/>
    <property type="match status" value="1"/>
</dbReference>
<dbReference type="EMBL" id="PRLK01000008">
    <property type="protein sequence ID" value="RYC72440.1"/>
    <property type="molecule type" value="Genomic_DNA"/>
</dbReference>
<evidence type="ECO:0000256" key="4">
    <source>
        <dbReference type="ARBA" id="ARBA00022741"/>
    </source>
</evidence>
<dbReference type="InterPro" id="IPR003594">
    <property type="entry name" value="HATPase_dom"/>
</dbReference>
<dbReference type="InterPro" id="IPR050351">
    <property type="entry name" value="BphY/WalK/GraS-like"/>
</dbReference>
<reference evidence="9 10" key="1">
    <citation type="journal article" date="2018" name="bioRxiv">
        <title>Evidence of independent acquisition and adaption of ultra-small bacteria to human hosts across the highly diverse yet reduced genomes of the phylum Saccharibacteria.</title>
        <authorList>
            <person name="McLean J.S."/>
            <person name="Bor B."/>
            <person name="To T.T."/>
            <person name="Liu Q."/>
            <person name="Kearns K.A."/>
            <person name="Solden L.M."/>
            <person name="Wrighton K.C."/>
            <person name="He X."/>
            <person name="Shi W."/>
        </authorList>
    </citation>
    <scope>NUCLEOTIDE SEQUENCE [LARGE SCALE GENOMIC DNA]</scope>
    <source>
        <strain evidence="9 10">TM7_CMJM_G6_1_HOT_870</strain>
    </source>
</reference>
<sequence length="239" mass="27022">MDNAELFSLEPANNNFFIAAHEMKAPLSIVRQLSLTLSNENIPLSSSDRARILSQISATSERALRLVQDLTKVASLEDALFEMSPISTRRVCKDIVREMADIYRISRKQIVVKKIAKNTDLAYANYDLLRSILLNFSDNALYSSHKKTKVEISTYYNKGKIRILVRDYGDEVPLNIWRAIKKEQNKPVKSGSRPESSGLGLFIAQNFANKMGGKIGLVRHRNGNTFFVELNKSEQLSLI</sequence>
<dbReference type="InterPro" id="IPR036097">
    <property type="entry name" value="HisK_dim/P_sf"/>
</dbReference>
<dbReference type="SUPFAM" id="SSF55874">
    <property type="entry name" value="ATPase domain of HSP90 chaperone/DNA topoisomerase II/histidine kinase"/>
    <property type="match status" value="1"/>
</dbReference>
<keyword evidence="4" id="KW-0547">Nucleotide-binding</keyword>
<protein>
    <recommendedName>
        <fullName evidence="2">histidine kinase</fullName>
        <ecNumber evidence="2">2.7.13.3</ecNumber>
    </recommendedName>
</protein>
<name>A0ABY0FKA0_9BACT</name>
<evidence type="ECO:0000256" key="7">
    <source>
        <dbReference type="ARBA" id="ARBA00023012"/>
    </source>
</evidence>
<dbReference type="PANTHER" id="PTHR42878:SF7">
    <property type="entry name" value="SENSOR HISTIDINE KINASE GLRK"/>
    <property type="match status" value="1"/>
</dbReference>
<dbReference type="SMART" id="SM00387">
    <property type="entry name" value="HATPase_c"/>
    <property type="match status" value="1"/>
</dbReference>
<comment type="caution">
    <text evidence="9">The sequence shown here is derived from an EMBL/GenBank/DDBJ whole genome shotgun (WGS) entry which is preliminary data.</text>
</comment>
<dbReference type="Gene3D" id="3.30.565.10">
    <property type="entry name" value="Histidine kinase-like ATPase, C-terminal domain"/>
    <property type="match status" value="1"/>
</dbReference>
<dbReference type="InterPro" id="IPR005467">
    <property type="entry name" value="His_kinase_dom"/>
</dbReference>
<evidence type="ECO:0000259" key="8">
    <source>
        <dbReference type="PROSITE" id="PS50109"/>
    </source>
</evidence>
<dbReference type="InterPro" id="IPR003661">
    <property type="entry name" value="HisK_dim/P_dom"/>
</dbReference>
<dbReference type="SUPFAM" id="SSF47384">
    <property type="entry name" value="Homodimeric domain of signal transducing histidine kinase"/>
    <property type="match status" value="1"/>
</dbReference>
<reference evidence="9 10" key="2">
    <citation type="journal article" date="2020" name="Cell Rep.">
        <title>Acquisition and Adaptation of Ultra-small Parasitic Reduced Genome Bacteria to Mammalian Hosts.</title>
        <authorList>
            <person name="McLean J.S."/>
            <person name="Bor B."/>
            <person name="Kerns K.A."/>
            <person name="Liu Q."/>
            <person name="To T.T."/>
            <person name="Solden L."/>
            <person name="Hendrickson E.L."/>
            <person name="Wrighton K."/>
            <person name="Shi W."/>
            <person name="He X."/>
        </authorList>
    </citation>
    <scope>NUCLEOTIDE SEQUENCE [LARGE SCALE GENOMIC DNA]</scope>
    <source>
        <strain evidence="9 10">TM7_CMJM_G6_1_HOT_870</strain>
    </source>
</reference>
<organism evidence="9 10">
    <name type="scientific">Candidatus Nanogingivalis gingivitcus</name>
    <dbReference type="NCBI Taxonomy" id="2171992"/>
    <lineage>
        <taxon>Bacteria</taxon>
        <taxon>Candidatus Saccharimonadota</taxon>
        <taxon>Candidatus Nanosyncoccalia</taxon>
        <taxon>Candidatus Nanogingivales</taxon>
        <taxon>Candidatus Nanogingivalaceae</taxon>
        <taxon>Candidatus Nanogingivalis</taxon>
    </lineage>
</organism>
<keyword evidence="6" id="KW-0067">ATP-binding</keyword>
<dbReference type="CDD" id="cd00082">
    <property type="entry name" value="HisKA"/>
    <property type="match status" value="1"/>
</dbReference>